<evidence type="ECO:0000259" key="2">
    <source>
        <dbReference type="Pfam" id="PF02014"/>
    </source>
</evidence>
<dbReference type="Gene3D" id="2.60.40.4060">
    <property type="entry name" value="Reeler domain"/>
    <property type="match status" value="1"/>
</dbReference>
<dbReference type="EMBL" id="HACM01004022">
    <property type="protein sequence ID" value="CRZ04464.1"/>
    <property type="molecule type" value="Transcribed_RNA"/>
</dbReference>
<feature type="signal peptide" evidence="1">
    <location>
        <begin position="1"/>
        <end position="20"/>
    </location>
</feature>
<dbReference type="InterPro" id="IPR002861">
    <property type="entry name" value="Reeler_dom"/>
</dbReference>
<dbReference type="InterPro" id="IPR042307">
    <property type="entry name" value="Reeler_sf"/>
</dbReference>
<feature type="chain" id="PRO_5011353011" description="Reelin domain-containing protein" evidence="1">
    <location>
        <begin position="21"/>
        <end position="145"/>
    </location>
</feature>
<accession>A0A0H5R836</accession>
<evidence type="ECO:0000256" key="1">
    <source>
        <dbReference type="SAM" id="SignalP"/>
    </source>
</evidence>
<name>A0A0H5R836_9EUKA</name>
<feature type="domain" description="Reelin" evidence="2">
    <location>
        <begin position="55"/>
        <end position="145"/>
    </location>
</feature>
<dbReference type="AlphaFoldDB" id="A0A0H5R836"/>
<protein>
    <recommendedName>
        <fullName evidence="2">Reelin domain-containing protein</fullName>
    </recommendedName>
</protein>
<reference evidence="3" key="1">
    <citation type="submission" date="2015-04" db="EMBL/GenBank/DDBJ databases">
        <title>The genome sequence of the plant pathogenic Rhizarian Plasmodiophora brassicae reveals insights in its biotrophic life cycle and the origin of chitin synthesis.</title>
        <authorList>
            <person name="Schwelm A."/>
            <person name="Fogelqvist J."/>
            <person name="Knaust A."/>
            <person name="Julke S."/>
            <person name="Lilja T."/>
            <person name="Dhandapani V."/>
            <person name="Bonilla-Rosso G."/>
            <person name="Karlsson M."/>
            <person name="Shevchenko A."/>
            <person name="Choi S.R."/>
            <person name="Kim H.G."/>
            <person name="Park J.Y."/>
            <person name="Lim Y.P."/>
            <person name="Ludwig-Muller J."/>
            <person name="Dixelius C."/>
        </authorList>
    </citation>
    <scope>NUCLEOTIDE SEQUENCE</scope>
    <source>
        <tissue evidence="3">Potato root galls</tissue>
    </source>
</reference>
<dbReference type="EMBL" id="HACM01004027">
    <property type="protein sequence ID" value="CRZ04469.1"/>
    <property type="molecule type" value="Transcribed_RNA"/>
</dbReference>
<feature type="non-terminal residue" evidence="3">
    <location>
        <position position="145"/>
    </location>
</feature>
<dbReference type="Pfam" id="PF02014">
    <property type="entry name" value="Reeler"/>
    <property type="match status" value="1"/>
</dbReference>
<organism evidence="3">
    <name type="scientific">Spongospora subterranea</name>
    <dbReference type="NCBI Taxonomy" id="70186"/>
    <lineage>
        <taxon>Eukaryota</taxon>
        <taxon>Sar</taxon>
        <taxon>Rhizaria</taxon>
        <taxon>Endomyxa</taxon>
        <taxon>Phytomyxea</taxon>
        <taxon>Plasmodiophorida</taxon>
        <taxon>Plasmodiophoridae</taxon>
        <taxon>Spongospora</taxon>
    </lineage>
</organism>
<proteinExistence type="predicted"/>
<sequence length="145" mass="15971">MKQLITLLLLASALAAVVVANPDGSPICDATVEQLQKMSLAKNNPTSTWRIVAKRQDGNFVIRLENRKDREAPYIGFLLYVEDENQNRIGSFEKEDYLKNVGNDKCNDGTTITQVDTTPKSGQTSFVWVPSSNGNGKLTIRAAIV</sequence>
<evidence type="ECO:0000313" key="3">
    <source>
        <dbReference type="EMBL" id="CRZ04464.1"/>
    </source>
</evidence>
<keyword evidence="1" id="KW-0732">Signal</keyword>